<dbReference type="RefSeq" id="WP_254741194.1">
    <property type="nucleotide sequence ID" value="NZ_JANCLU010000008.1"/>
</dbReference>
<dbReference type="PANTHER" id="PTHR47738">
    <property type="entry name" value="PTS SYSTEM FRUCTOSE-LIKE EIIA COMPONENT-RELATED"/>
    <property type="match status" value="1"/>
</dbReference>
<dbReference type="InterPro" id="IPR002178">
    <property type="entry name" value="PTS_EIIA_type-2_dom"/>
</dbReference>
<dbReference type="InterPro" id="IPR016152">
    <property type="entry name" value="PTrfase/Anion_transptr"/>
</dbReference>
<dbReference type="PROSITE" id="PS00372">
    <property type="entry name" value="PTS_EIIA_TYPE_2_HIS"/>
    <property type="match status" value="1"/>
</dbReference>
<evidence type="ECO:0000313" key="2">
    <source>
        <dbReference type="EMBL" id="MCP8938831.1"/>
    </source>
</evidence>
<sequence>MPLTDFLTPEAVVPSLRASSKKQALQEMAAKAAELSGLPEREIFETLLQRERLGSTGIGQGIAIPHGKLARVEKLFGVFGRLDRPIDFEALDGEPVDLVFVLIAPESAGADHLKALARVARALRDQTVTQKLRAARDAAALYSVLTQAPGSQAA</sequence>
<protein>
    <submittedName>
        <fullName evidence="2">PTS IIA-like nitrogen regulatory protein PtsN</fullName>
    </submittedName>
</protein>
<dbReference type="Pfam" id="PF00359">
    <property type="entry name" value="PTS_EIIA_2"/>
    <property type="match status" value="1"/>
</dbReference>
<gene>
    <name evidence="2" type="primary">ptsN</name>
    <name evidence="2" type="ORF">NK718_09920</name>
</gene>
<organism evidence="2 3">
    <name type="scientific">Alsobacter ponti</name>
    <dbReference type="NCBI Taxonomy" id="2962936"/>
    <lineage>
        <taxon>Bacteria</taxon>
        <taxon>Pseudomonadati</taxon>
        <taxon>Pseudomonadota</taxon>
        <taxon>Alphaproteobacteria</taxon>
        <taxon>Hyphomicrobiales</taxon>
        <taxon>Alsobacteraceae</taxon>
        <taxon>Alsobacter</taxon>
    </lineage>
</organism>
<dbReference type="InterPro" id="IPR051541">
    <property type="entry name" value="PTS_SugarTrans_NitroReg"/>
</dbReference>
<feature type="domain" description="PTS EIIA type-2" evidence="1">
    <location>
        <begin position="5"/>
        <end position="148"/>
    </location>
</feature>
<dbReference type="PANTHER" id="PTHR47738:SF1">
    <property type="entry name" value="NITROGEN REGULATORY PROTEIN"/>
    <property type="match status" value="1"/>
</dbReference>
<comment type="caution">
    <text evidence="2">The sequence shown here is derived from an EMBL/GenBank/DDBJ whole genome shotgun (WGS) entry which is preliminary data.</text>
</comment>
<dbReference type="EMBL" id="JANCLU010000008">
    <property type="protein sequence ID" value="MCP8938831.1"/>
    <property type="molecule type" value="Genomic_DNA"/>
</dbReference>
<reference evidence="2 3" key="1">
    <citation type="submission" date="2022-07" db="EMBL/GenBank/DDBJ databases">
        <authorList>
            <person name="Li W.-J."/>
            <person name="Deng Q.-Q."/>
        </authorList>
    </citation>
    <scope>NUCLEOTIDE SEQUENCE [LARGE SCALE GENOMIC DNA]</scope>
    <source>
        <strain evidence="2 3">SYSU M60028</strain>
    </source>
</reference>
<dbReference type="Gene3D" id="3.40.930.10">
    <property type="entry name" value="Mannitol-specific EII, Chain A"/>
    <property type="match status" value="1"/>
</dbReference>
<evidence type="ECO:0000259" key="1">
    <source>
        <dbReference type="PROSITE" id="PS51094"/>
    </source>
</evidence>
<keyword evidence="3" id="KW-1185">Reference proteome</keyword>
<dbReference type="PROSITE" id="PS51094">
    <property type="entry name" value="PTS_EIIA_TYPE_2"/>
    <property type="match status" value="1"/>
</dbReference>
<name>A0ABT1LCM8_9HYPH</name>
<proteinExistence type="predicted"/>
<dbReference type="SUPFAM" id="SSF55804">
    <property type="entry name" value="Phoshotransferase/anion transport protein"/>
    <property type="match status" value="1"/>
</dbReference>
<dbReference type="CDD" id="cd00211">
    <property type="entry name" value="PTS_IIA_fru"/>
    <property type="match status" value="1"/>
</dbReference>
<accession>A0ABT1LCM8</accession>
<evidence type="ECO:0000313" key="3">
    <source>
        <dbReference type="Proteomes" id="UP001205890"/>
    </source>
</evidence>
<dbReference type="Proteomes" id="UP001205890">
    <property type="component" value="Unassembled WGS sequence"/>
</dbReference>
<dbReference type="InterPro" id="IPR006320">
    <property type="entry name" value="PTS_Nitro_regul"/>
</dbReference>
<dbReference type="NCBIfam" id="TIGR01419">
    <property type="entry name" value="nitro_reg_IIA"/>
    <property type="match status" value="1"/>
</dbReference>